<dbReference type="InterPro" id="IPR003594">
    <property type="entry name" value="HATPase_dom"/>
</dbReference>
<dbReference type="RefSeq" id="WP_199384163.1">
    <property type="nucleotide sequence ID" value="NZ_JAEMHM010000008.1"/>
</dbReference>
<reference evidence="8" key="1">
    <citation type="submission" date="2020-12" db="EMBL/GenBank/DDBJ databases">
        <title>Geomonas sp. Red875, isolated from river sediment.</title>
        <authorList>
            <person name="Xu Z."/>
            <person name="Zhang Z."/>
            <person name="Masuda Y."/>
            <person name="Itoh H."/>
            <person name="Senoo K."/>
        </authorList>
    </citation>
    <scope>NUCLEOTIDE SEQUENCE</scope>
    <source>
        <strain evidence="8">Red875</strain>
    </source>
</reference>
<dbReference type="InterPro" id="IPR036097">
    <property type="entry name" value="HisK_dim/P_sf"/>
</dbReference>
<gene>
    <name evidence="8" type="ORF">JFN93_11190</name>
</gene>
<organism evidence="8 9">
    <name type="scientific">Geomesophilobacter sediminis</name>
    <dbReference type="NCBI Taxonomy" id="2798584"/>
    <lineage>
        <taxon>Bacteria</taxon>
        <taxon>Pseudomonadati</taxon>
        <taxon>Thermodesulfobacteriota</taxon>
        <taxon>Desulfuromonadia</taxon>
        <taxon>Geobacterales</taxon>
        <taxon>Geobacteraceae</taxon>
        <taxon>Geomesophilobacter</taxon>
    </lineage>
</organism>
<dbReference type="PROSITE" id="PS50112">
    <property type="entry name" value="PAS"/>
    <property type="match status" value="1"/>
</dbReference>
<protein>
    <recommendedName>
        <fullName evidence="2">histidine kinase</fullName>
        <ecNumber evidence="2">2.7.13.3</ecNumber>
    </recommendedName>
</protein>
<accession>A0A8J7LVQ4</accession>
<dbReference type="Gene3D" id="1.10.287.130">
    <property type="match status" value="1"/>
</dbReference>
<evidence type="ECO:0000259" key="7">
    <source>
        <dbReference type="PROSITE" id="PS50113"/>
    </source>
</evidence>
<dbReference type="EC" id="2.7.13.3" evidence="2"/>
<feature type="domain" description="PAS" evidence="6">
    <location>
        <begin position="340"/>
        <end position="385"/>
    </location>
</feature>
<proteinExistence type="predicted"/>
<dbReference type="InterPro" id="IPR029016">
    <property type="entry name" value="GAF-like_dom_sf"/>
</dbReference>
<evidence type="ECO:0000313" key="8">
    <source>
        <dbReference type="EMBL" id="MBJ6725275.1"/>
    </source>
</evidence>
<dbReference type="PROSITE" id="PS50113">
    <property type="entry name" value="PAC"/>
    <property type="match status" value="1"/>
</dbReference>
<evidence type="ECO:0000256" key="4">
    <source>
        <dbReference type="SAM" id="Coils"/>
    </source>
</evidence>
<dbReference type="CDD" id="cd00082">
    <property type="entry name" value="HisKA"/>
    <property type="match status" value="1"/>
</dbReference>
<dbReference type="NCBIfam" id="TIGR00229">
    <property type="entry name" value="sensory_box"/>
    <property type="match status" value="1"/>
</dbReference>
<evidence type="ECO:0000259" key="5">
    <source>
        <dbReference type="PROSITE" id="PS50109"/>
    </source>
</evidence>
<evidence type="ECO:0000256" key="3">
    <source>
        <dbReference type="ARBA" id="ARBA00022553"/>
    </source>
</evidence>
<dbReference type="PANTHER" id="PTHR43065">
    <property type="entry name" value="SENSOR HISTIDINE KINASE"/>
    <property type="match status" value="1"/>
</dbReference>
<dbReference type="Pfam" id="PF00512">
    <property type="entry name" value="HisKA"/>
    <property type="match status" value="1"/>
</dbReference>
<evidence type="ECO:0000259" key="6">
    <source>
        <dbReference type="PROSITE" id="PS50112"/>
    </source>
</evidence>
<feature type="domain" description="PAC" evidence="7">
    <location>
        <begin position="387"/>
        <end position="440"/>
    </location>
</feature>
<dbReference type="Gene3D" id="3.30.565.10">
    <property type="entry name" value="Histidine kinase-like ATPase, C-terminal domain"/>
    <property type="match status" value="1"/>
</dbReference>
<dbReference type="Pfam" id="PF08447">
    <property type="entry name" value="PAS_3"/>
    <property type="match status" value="1"/>
</dbReference>
<dbReference type="InterPro" id="IPR004358">
    <property type="entry name" value="Sig_transdc_His_kin-like_C"/>
</dbReference>
<dbReference type="InterPro" id="IPR013655">
    <property type="entry name" value="PAS_fold_3"/>
</dbReference>
<evidence type="ECO:0000256" key="2">
    <source>
        <dbReference type="ARBA" id="ARBA00012438"/>
    </source>
</evidence>
<dbReference type="InterPro" id="IPR036890">
    <property type="entry name" value="HATPase_C_sf"/>
</dbReference>
<dbReference type="InterPro" id="IPR005467">
    <property type="entry name" value="His_kinase_dom"/>
</dbReference>
<dbReference type="Gene3D" id="3.30.450.40">
    <property type="match status" value="1"/>
</dbReference>
<dbReference type="SUPFAM" id="SSF47384">
    <property type="entry name" value="Homodimeric domain of signal transducing histidine kinase"/>
    <property type="match status" value="1"/>
</dbReference>
<dbReference type="InterPro" id="IPR003661">
    <property type="entry name" value="HisK_dim/P_dom"/>
</dbReference>
<dbReference type="SMART" id="SM00086">
    <property type="entry name" value="PAC"/>
    <property type="match status" value="1"/>
</dbReference>
<sequence>MRIVCLASDPDYLRDATARLAGAGLAQALAEVEGREALVQALDQGDVDLVLADHEILLDGDGSNLDLVRQYFRLLPFVVFGDLSEDNALDLLELGIADYVPRGDLARMVNSVFRCRRAALEKEMLRRSRLQESRVSRLNALALQVLSCSTVKEVLQVTGEAVLALLCCRYVHAGHGTDGRLSWAVHSGLDDNGHPPVPRAADILNRLRESSGSLRWHHGHAVSGKQVGAIPHPRSKEPAGDFAAAALSGLDGGEAGAVIAVEKIEGSFSRTDEALLKQVAAVASLAIRHIEARREAERQARALKREQRASRKLADQLALALKAGRSGTFDWDVKNGGGRWSDELLELYGLRREEFGERFEDWLECVIPEDRQTGSHAFRQAMETGEFGCEFRIRRRDNGELRWMYGRARFLKDGNGEAIRAVGINVDITERKEVEEQIRELNRVLEQRNAELNRERRELQKARQELEERVAERTVELADTVESLLQEITERTRAEQELQAETAERLRAIEALREKDRMLMQQSRQAAMGEMIGNIAHQWRQPLNALALMIQSLSVEKQLGELTEEYLLSIEQKSMKIIHHMSQTINDFRNYFKPDKEKAPFIVSSAVRSTVSFLEESFFCQDIEIRVHIDEDVVVDGYPNEYAQVLLNILNNARDAFLDREVPPPRIIEIRVAGREGRSVVTVVDNAGGISEAVLPKIFEPYFTTKEPDRGTGVGLFMSKSIVEKNMGGRLTARNVNGGAEFTIEV</sequence>
<evidence type="ECO:0000313" key="9">
    <source>
        <dbReference type="Proteomes" id="UP000636888"/>
    </source>
</evidence>
<dbReference type="PRINTS" id="PR00344">
    <property type="entry name" value="BCTRLSENSOR"/>
</dbReference>
<feature type="coiled-coil region" evidence="4">
    <location>
        <begin position="286"/>
        <end position="313"/>
    </location>
</feature>
<keyword evidence="9" id="KW-1185">Reference proteome</keyword>
<dbReference type="Pfam" id="PF02518">
    <property type="entry name" value="HATPase_c"/>
    <property type="match status" value="1"/>
</dbReference>
<dbReference type="SUPFAM" id="SSF55785">
    <property type="entry name" value="PYP-like sensor domain (PAS domain)"/>
    <property type="match status" value="1"/>
</dbReference>
<dbReference type="InterPro" id="IPR001610">
    <property type="entry name" value="PAC"/>
</dbReference>
<feature type="domain" description="Histidine kinase" evidence="5">
    <location>
        <begin position="534"/>
        <end position="746"/>
    </location>
</feature>
<dbReference type="Gene3D" id="2.10.70.100">
    <property type="match status" value="1"/>
</dbReference>
<dbReference type="InterPro" id="IPR000700">
    <property type="entry name" value="PAS-assoc_C"/>
</dbReference>
<dbReference type="EMBL" id="JAEMHM010000008">
    <property type="protein sequence ID" value="MBJ6725275.1"/>
    <property type="molecule type" value="Genomic_DNA"/>
</dbReference>
<dbReference type="SMART" id="SM00387">
    <property type="entry name" value="HATPase_c"/>
    <property type="match status" value="1"/>
</dbReference>
<dbReference type="InterPro" id="IPR000014">
    <property type="entry name" value="PAS"/>
</dbReference>
<keyword evidence="4" id="KW-0175">Coiled coil</keyword>
<dbReference type="PROSITE" id="PS50109">
    <property type="entry name" value="HIS_KIN"/>
    <property type="match status" value="1"/>
</dbReference>
<dbReference type="CDD" id="cd00130">
    <property type="entry name" value="PAS"/>
    <property type="match status" value="1"/>
</dbReference>
<dbReference type="Gene3D" id="3.30.450.20">
    <property type="entry name" value="PAS domain"/>
    <property type="match status" value="1"/>
</dbReference>
<dbReference type="SUPFAM" id="SSF55874">
    <property type="entry name" value="ATPase domain of HSP90 chaperone/DNA topoisomerase II/histidine kinase"/>
    <property type="match status" value="1"/>
</dbReference>
<evidence type="ECO:0000256" key="1">
    <source>
        <dbReference type="ARBA" id="ARBA00000085"/>
    </source>
</evidence>
<dbReference type="Proteomes" id="UP000636888">
    <property type="component" value="Unassembled WGS sequence"/>
</dbReference>
<dbReference type="GO" id="GO:0000155">
    <property type="term" value="F:phosphorelay sensor kinase activity"/>
    <property type="evidence" value="ECO:0007669"/>
    <property type="project" value="InterPro"/>
</dbReference>
<dbReference type="SUPFAM" id="SSF55781">
    <property type="entry name" value="GAF domain-like"/>
    <property type="match status" value="1"/>
</dbReference>
<name>A0A8J7LVQ4_9BACT</name>
<dbReference type="InterPro" id="IPR035965">
    <property type="entry name" value="PAS-like_dom_sf"/>
</dbReference>
<dbReference type="AlphaFoldDB" id="A0A8J7LVQ4"/>
<comment type="caution">
    <text evidence="8">The sequence shown here is derived from an EMBL/GenBank/DDBJ whole genome shotgun (WGS) entry which is preliminary data.</text>
</comment>
<comment type="catalytic activity">
    <reaction evidence="1">
        <text>ATP + protein L-histidine = ADP + protein N-phospho-L-histidine.</text>
        <dbReference type="EC" id="2.7.13.3"/>
    </reaction>
</comment>
<feature type="coiled-coil region" evidence="4">
    <location>
        <begin position="431"/>
        <end position="504"/>
    </location>
</feature>
<keyword evidence="3" id="KW-0597">Phosphoprotein</keyword>